<proteinExistence type="predicted"/>
<dbReference type="EMBL" id="BAABGL010000012">
    <property type="protein sequence ID" value="GAA4390947.1"/>
    <property type="molecule type" value="Genomic_DNA"/>
</dbReference>
<evidence type="ECO:0000313" key="3">
    <source>
        <dbReference type="Proteomes" id="UP001500642"/>
    </source>
</evidence>
<name>A0ABP8JHU0_9MICO</name>
<dbReference type="Proteomes" id="UP001500642">
    <property type="component" value="Unassembled WGS sequence"/>
</dbReference>
<dbReference type="RefSeq" id="WP_295688589.1">
    <property type="nucleotide sequence ID" value="NZ_BAABGL010000012.1"/>
</dbReference>
<organism evidence="2 3">
    <name type="scientific">Brevibacterium pityocampae</name>
    <dbReference type="NCBI Taxonomy" id="506594"/>
    <lineage>
        <taxon>Bacteria</taxon>
        <taxon>Bacillati</taxon>
        <taxon>Actinomycetota</taxon>
        <taxon>Actinomycetes</taxon>
        <taxon>Micrococcales</taxon>
        <taxon>Brevibacteriaceae</taxon>
        <taxon>Brevibacterium</taxon>
    </lineage>
</organism>
<keyword evidence="1" id="KW-0812">Transmembrane</keyword>
<keyword evidence="1" id="KW-1133">Transmembrane helix</keyword>
<accession>A0ABP8JHU0</accession>
<feature type="transmembrane region" description="Helical" evidence="1">
    <location>
        <begin position="69"/>
        <end position="94"/>
    </location>
</feature>
<keyword evidence="3" id="KW-1185">Reference proteome</keyword>
<sequence>MVLAALAWLVEIGYSAVLQLLPVVIDGPIDFNTYVLFGRTGVIVSVIISLVALVLGIVHLARVRPRRPLVVVATAVAAYTFVSVVVNGALTMIAGTLNGGPWSF</sequence>
<gene>
    <name evidence="2" type="ORF">GCM10023167_17890</name>
</gene>
<evidence type="ECO:0000256" key="1">
    <source>
        <dbReference type="SAM" id="Phobius"/>
    </source>
</evidence>
<feature type="transmembrane region" description="Helical" evidence="1">
    <location>
        <begin position="31"/>
        <end position="57"/>
    </location>
</feature>
<evidence type="ECO:0000313" key="2">
    <source>
        <dbReference type="EMBL" id="GAA4390947.1"/>
    </source>
</evidence>
<reference evidence="3" key="1">
    <citation type="journal article" date="2019" name="Int. J. Syst. Evol. Microbiol.">
        <title>The Global Catalogue of Microorganisms (GCM) 10K type strain sequencing project: providing services to taxonomists for standard genome sequencing and annotation.</title>
        <authorList>
            <consortium name="The Broad Institute Genomics Platform"/>
            <consortium name="The Broad Institute Genome Sequencing Center for Infectious Disease"/>
            <person name="Wu L."/>
            <person name="Ma J."/>
        </authorList>
    </citation>
    <scope>NUCLEOTIDE SEQUENCE [LARGE SCALE GENOMIC DNA]</scope>
    <source>
        <strain evidence="3">JCM 17808</strain>
    </source>
</reference>
<keyword evidence="1" id="KW-0472">Membrane</keyword>
<comment type="caution">
    <text evidence="2">The sequence shown here is derived from an EMBL/GenBank/DDBJ whole genome shotgun (WGS) entry which is preliminary data.</text>
</comment>
<protein>
    <submittedName>
        <fullName evidence="2">Uncharacterized protein</fullName>
    </submittedName>
</protein>